<organism evidence="9 10">
    <name type="scientific">Nasonia vitripennis</name>
    <name type="common">Parasitic wasp</name>
    <dbReference type="NCBI Taxonomy" id="7425"/>
    <lineage>
        <taxon>Eukaryota</taxon>
        <taxon>Metazoa</taxon>
        <taxon>Ecdysozoa</taxon>
        <taxon>Arthropoda</taxon>
        <taxon>Hexapoda</taxon>
        <taxon>Insecta</taxon>
        <taxon>Pterygota</taxon>
        <taxon>Neoptera</taxon>
        <taxon>Endopterygota</taxon>
        <taxon>Hymenoptera</taxon>
        <taxon>Apocrita</taxon>
        <taxon>Proctotrupomorpha</taxon>
        <taxon>Chalcidoidea</taxon>
        <taxon>Pteromalidae</taxon>
        <taxon>Pteromalinae</taxon>
        <taxon>Nasonia</taxon>
    </lineage>
</organism>
<dbReference type="FunCoup" id="A0A7M7QMN1">
    <property type="interactions" value="1"/>
</dbReference>
<dbReference type="PANTHER" id="PTHR11485:SF57">
    <property type="entry name" value="TRANSFERRIN"/>
    <property type="match status" value="1"/>
</dbReference>
<feature type="disulfide bond" evidence="6">
    <location>
        <begin position="410"/>
        <end position="428"/>
    </location>
</feature>
<dbReference type="Pfam" id="PF00405">
    <property type="entry name" value="Transferrin"/>
    <property type="match status" value="2"/>
</dbReference>
<dbReference type="RefSeq" id="XP_031787919.1">
    <property type="nucleotide sequence ID" value="XM_031932059.2"/>
</dbReference>
<keyword evidence="2 6" id="KW-1015">Disulfide bond</keyword>
<feature type="disulfide bond" evidence="6">
    <location>
        <begin position="625"/>
        <end position="639"/>
    </location>
</feature>
<dbReference type="PANTHER" id="PTHR11485">
    <property type="entry name" value="TRANSFERRIN"/>
    <property type="match status" value="1"/>
</dbReference>
<evidence type="ECO:0000313" key="10">
    <source>
        <dbReference type="Proteomes" id="UP000002358"/>
    </source>
</evidence>
<feature type="disulfide bond" evidence="6">
    <location>
        <begin position="41"/>
        <end position="57"/>
    </location>
</feature>
<dbReference type="GeneID" id="100120325"/>
<evidence type="ECO:0000259" key="8">
    <source>
        <dbReference type="PROSITE" id="PS51408"/>
    </source>
</evidence>
<feature type="disulfide bond" evidence="6">
    <location>
        <begin position="545"/>
        <end position="559"/>
    </location>
</feature>
<feature type="binding site" evidence="5">
    <location>
        <position position="115"/>
    </location>
    <ligand>
        <name>Fe(3+)</name>
        <dbReference type="ChEBI" id="CHEBI:29034"/>
        <label>1</label>
    </ligand>
</feature>
<dbReference type="OrthoDB" id="5914301at2759"/>
<sequence length="724" mass="80150">MMRWMLCLPLLVAALAAVASARSEKKVIFTMCVPEIYWDDCLQMKVDSSKKGIPISCISGRDRFECIDKVGRKEADIVAVDPEDMYLAAKHELASRAQYNIVEQIRTKEEPQASYRYQAVAVVHKSLKIDSPKGLRGLKSCHTGVGRNAGYKIPLTKLSSLGILPELNSPEYSSRENELRALSSTFSKACLVGTWSPDPAINQRLKETYSNLCALCEKPESCDYPDAYSGYEGALRCLAENGGDVAWTKLTYVRRFFGLAGAKPTNDAIHHSDNSSATSTTSKVPVKAKPSEYRYFCPDGTKLPIDEKTKPCTWADRPWQGYMSNGGVADIDAVQKELTQLGKLGEDKKTSWWRNLMLLNEKTLAVATSPIDPAQHLKIAKYMDVVERNFGAPERSARWCVHDSKALEKCRALSKAAFSRDARPRFDCILQQDEESCLKALRDEGADLLIMPGEKVAAAIKEYNVKPIVAEAYGPGSTEFSERPAVAVIKRGSYIKSLRHLKGKNSCHSGYRGDFAGWIAPVHAMKNVHLISSEEEMGEFFVKSCVPGAERDSSLCSLCIGNLASKDEQLAEVTKCSSTEAEDYKGGHGALKCLLDGKGHVAFIPLSALKQAENTTKSSEFNLVCPNGGIARVDDWQRCNLGLEPPRVVVSFAGKSANSLEELTHGVLDASSLFAEEPDLFRLFGSWSGRSNVLFKDETRKLVSIDNSWNHWKQWAAIQRDYEY</sequence>
<dbReference type="Gene3D" id="3.40.190.10">
    <property type="entry name" value="Periplasmic binding protein-like II"/>
    <property type="match status" value="4"/>
</dbReference>
<feature type="disulfide bond" evidence="6">
    <location>
        <begin position="507"/>
        <end position="593"/>
    </location>
</feature>
<feature type="disulfide bond" evidence="6">
    <location>
        <begin position="141"/>
        <end position="237"/>
    </location>
</feature>
<dbReference type="SMART" id="SM00094">
    <property type="entry name" value="TR_FER"/>
    <property type="match status" value="2"/>
</dbReference>
<dbReference type="PIRSF" id="PIRSF002549">
    <property type="entry name" value="Transferrin"/>
    <property type="match status" value="1"/>
</dbReference>
<comment type="similarity">
    <text evidence="3">Belongs to the transferrin family.</text>
</comment>
<dbReference type="GO" id="GO:0006826">
    <property type="term" value="P:iron ion transport"/>
    <property type="evidence" value="ECO:0007669"/>
    <property type="project" value="UniProtKB-KW"/>
</dbReference>
<feature type="binding site" evidence="4">
    <location>
        <position position="149"/>
    </location>
    <ligand>
        <name>hydrogencarbonate</name>
        <dbReference type="ChEBI" id="CHEBI:17544"/>
        <label>1</label>
    </ligand>
</feature>
<dbReference type="KEGG" id="nvi:100120325"/>
<evidence type="ECO:0000256" key="4">
    <source>
        <dbReference type="PIRSR" id="PIRSR002549-2"/>
    </source>
</evidence>
<feature type="disulfide bond" evidence="6">
    <location>
        <begin position="556"/>
        <end position="576"/>
    </location>
</feature>
<dbReference type="PROSITE" id="PS00205">
    <property type="entry name" value="TRANSFERRIN_LIKE_1"/>
    <property type="match status" value="1"/>
</dbReference>
<dbReference type="InParanoid" id="A0A7M7QMN1"/>
<dbReference type="PROSITE" id="PS51408">
    <property type="entry name" value="TRANSFERRIN_LIKE_4"/>
    <property type="match status" value="2"/>
</dbReference>
<reference evidence="9" key="1">
    <citation type="submission" date="2021-01" db="UniProtKB">
        <authorList>
            <consortium name="EnsemblMetazoa"/>
        </authorList>
    </citation>
    <scope>IDENTIFICATION</scope>
</reference>
<dbReference type="GO" id="GO:0005615">
    <property type="term" value="C:extracellular space"/>
    <property type="evidence" value="ECO:0007669"/>
    <property type="project" value="InterPro"/>
</dbReference>
<protein>
    <recommendedName>
        <fullName evidence="3">Transferrin</fullName>
    </recommendedName>
</protein>
<evidence type="ECO:0000313" key="9">
    <source>
        <dbReference type="EnsemblMetazoa" id="XP_031787919"/>
    </source>
</evidence>
<feature type="binding site" evidence="5">
    <location>
        <position position="231"/>
    </location>
    <ligand>
        <name>Fe(3+)</name>
        <dbReference type="ChEBI" id="CHEBI:29034"/>
        <label>1</label>
    </ligand>
</feature>
<feature type="chain" id="PRO_5029692752" description="Transferrin" evidence="7">
    <location>
        <begin position="22"/>
        <end position="724"/>
    </location>
</feature>
<feature type="binding site" evidence="5">
    <location>
        <position position="81"/>
    </location>
    <ligand>
        <name>Fe(3+)</name>
        <dbReference type="ChEBI" id="CHEBI:29034"/>
        <label>1</label>
    </ligand>
</feature>
<keyword evidence="1" id="KW-0677">Repeat</keyword>
<accession>A0A7M7QMN1</accession>
<dbReference type="GO" id="GO:0046872">
    <property type="term" value="F:metal ion binding"/>
    <property type="evidence" value="ECO:0007669"/>
    <property type="project" value="UniProtKB-KW"/>
</dbReference>
<dbReference type="Proteomes" id="UP000002358">
    <property type="component" value="Chromosome 5"/>
</dbReference>
<dbReference type="GO" id="GO:0005769">
    <property type="term" value="C:early endosome"/>
    <property type="evidence" value="ECO:0007669"/>
    <property type="project" value="TreeGrafter"/>
</dbReference>
<feature type="disulfide bond" evidence="6">
    <location>
        <begin position="297"/>
        <end position="312"/>
    </location>
</feature>
<feature type="binding site" evidence="4">
    <location>
        <position position="150"/>
    </location>
    <ligand>
        <name>hydrogencarbonate</name>
        <dbReference type="ChEBI" id="CHEBI:17544"/>
        <label>1</label>
    </ligand>
</feature>
<dbReference type="GO" id="GO:0005886">
    <property type="term" value="C:plasma membrane"/>
    <property type="evidence" value="ECO:0007669"/>
    <property type="project" value="TreeGrafter"/>
</dbReference>
<keyword evidence="3" id="KW-0813">Transport</keyword>
<evidence type="ECO:0000256" key="6">
    <source>
        <dbReference type="PIRSR" id="PIRSR002549-4"/>
    </source>
</evidence>
<comment type="function">
    <text evidence="3">Transferrins are iron binding transport proteins which bind Fe(3+) ion in association with the binding of an anion, usually bicarbonate.</text>
</comment>
<dbReference type="SUPFAM" id="SSF53850">
    <property type="entry name" value="Periplasmic binding protein-like II"/>
    <property type="match status" value="2"/>
</dbReference>
<evidence type="ECO:0000256" key="1">
    <source>
        <dbReference type="ARBA" id="ARBA00022737"/>
    </source>
</evidence>
<evidence type="ECO:0000256" key="7">
    <source>
        <dbReference type="SAM" id="SignalP"/>
    </source>
</evidence>
<feature type="binding site" evidence="4">
    <location>
        <position position="143"/>
    </location>
    <ligand>
        <name>hydrogencarbonate</name>
        <dbReference type="ChEBI" id="CHEBI:17544"/>
        <label>1</label>
    </ligand>
</feature>
<keyword evidence="3" id="KW-0410">Iron transport</keyword>
<keyword evidence="10" id="KW-1185">Reference proteome</keyword>
<feature type="binding site" evidence="4">
    <location>
        <position position="517"/>
    </location>
    <ligand>
        <name>hydrogencarbonate</name>
        <dbReference type="ChEBI" id="CHEBI:17544"/>
        <label>1</label>
    </ligand>
</feature>
<dbReference type="AlphaFoldDB" id="A0A7M7QMN1"/>
<feature type="binding site" evidence="4">
    <location>
        <position position="516"/>
    </location>
    <ligand>
        <name>hydrogencarbonate</name>
        <dbReference type="ChEBI" id="CHEBI:17544"/>
        <label>1</label>
    </ligand>
</feature>
<dbReference type="SMR" id="A0A7M7QMN1"/>
<dbReference type="GO" id="GO:0055037">
    <property type="term" value="C:recycling endosome"/>
    <property type="evidence" value="ECO:0007669"/>
    <property type="project" value="TreeGrafter"/>
</dbReference>
<feature type="disulfide bond" evidence="6">
    <location>
        <begin position="213"/>
        <end position="222"/>
    </location>
</feature>
<proteinExistence type="inferred from homology"/>
<dbReference type="EnsemblMetazoa" id="XM_031932059">
    <property type="protein sequence ID" value="XP_031787919"/>
    <property type="gene ID" value="LOC100120325"/>
</dbReference>
<feature type="domain" description="Transferrin-like" evidence="8">
    <location>
        <begin position="397"/>
        <end position="723"/>
    </location>
</feature>
<evidence type="ECO:0000256" key="5">
    <source>
        <dbReference type="PIRSR" id="PIRSR002549-3"/>
    </source>
</evidence>
<feature type="binding site" evidence="4">
    <location>
        <position position="147"/>
    </location>
    <ligand>
        <name>hydrogencarbonate</name>
        <dbReference type="ChEBI" id="CHEBI:17544"/>
        <label>1</label>
    </ligand>
</feature>
<dbReference type="InterPro" id="IPR016357">
    <property type="entry name" value="Transferrin"/>
</dbReference>
<keyword evidence="7" id="KW-0732">Signal</keyword>
<dbReference type="InterPro" id="IPR018195">
    <property type="entry name" value="Transferrin_Fe_BS"/>
</dbReference>
<evidence type="ECO:0000256" key="2">
    <source>
        <dbReference type="ARBA" id="ARBA00023157"/>
    </source>
</evidence>
<evidence type="ECO:0000256" key="3">
    <source>
        <dbReference type="PIRNR" id="PIRNR002549"/>
    </source>
</evidence>
<keyword evidence="3" id="KW-0406">Ion transport</keyword>
<feature type="disulfide bond" evidence="6">
    <location>
        <begin position="400"/>
        <end position="437"/>
    </location>
</feature>
<dbReference type="CDD" id="cd13529">
    <property type="entry name" value="PBP2_transferrin"/>
    <property type="match status" value="2"/>
</dbReference>
<name>A0A7M7QMN1_NASVI</name>
<keyword evidence="3 5" id="KW-0479">Metal-binding</keyword>
<dbReference type="PROSITE" id="PS00206">
    <property type="entry name" value="TRANSFERRIN_LIKE_2"/>
    <property type="match status" value="1"/>
</dbReference>
<feature type="signal peptide" evidence="7">
    <location>
        <begin position="1"/>
        <end position="21"/>
    </location>
</feature>
<dbReference type="InterPro" id="IPR001156">
    <property type="entry name" value="Transferrin-like_dom"/>
</dbReference>
<feature type="disulfide bond" evidence="6">
    <location>
        <begin position="190"/>
        <end position="216"/>
    </location>
</feature>
<dbReference type="PRINTS" id="PR00422">
    <property type="entry name" value="TRANSFERRIN"/>
</dbReference>
<keyword evidence="3 5" id="KW-0408">Iron</keyword>
<feature type="domain" description="Transferrin-like" evidence="8">
    <location>
        <begin position="29"/>
        <end position="390"/>
    </location>
</feature>